<protein>
    <recommendedName>
        <fullName evidence="6">MADS-box domain-containing protein</fullName>
    </recommendedName>
</protein>
<keyword evidence="3" id="KW-0238">DNA-binding</keyword>
<dbReference type="CDD" id="cd00265">
    <property type="entry name" value="MADS_MEF2_like"/>
    <property type="match status" value="1"/>
</dbReference>
<dbReference type="PANTHER" id="PTHR11945">
    <property type="entry name" value="MADS BOX PROTEIN"/>
    <property type="match status" value="1"/>
</dbReference>
<dbReference type="Pfam" id="PF00319">
    <property type="entry name" value="SRF-TF"/>
    <property type="match status" value="1"/>
</dbReference>
<organism evidence="7 8">
    <name type="scientific">Cinchona calisaya</name>
    <dbReference type="NCBI Taxonomy" id="153742"/>
    <lineage>
        <taxon>Eukaryota</taxon>
        <taxon>Viridiplantae</taxon>
        <taxon>Streptophyta</taxon>
        <taxon>Embryophyta</taxon>
        <taxon>Tracheophyta</taxon>
        <taxon>Spermatophyta</taxon>
        <taxon>Magnoliopsida</taxon>
        <taxon>eudicotyledons</taxon>
        <taxon>Gunneridae</taxon>
        <taxon>Pentapetalae</taxon>
        <taxon>asterids</taxon>
        <taxon>lamiids</taxon>
        <taxon>Gentianales</taxon>
        <taxon>Rubiaceae</taxon>
        <taxon>Cinchonoideae</taxon>
        <taxon>Cinchoneae</taxon>
        <taxon>Cinchona</taxon>
    </lineage>
</organism>
<gene>
    <name evidence="7" type="ORF">ACH5RR_022296</name>
</gene>
<evidence type="ECO:0000256" key="1">
    <source>
        <dbReference type="ARBA" id="ARBA00004123"/>
    </source>
</evidence>
<dbReference type="InterPro" id="IPR033896">
    <property type="entry name" value="MEF2-like_N"/>
</dbReference>
<dbReference type="SMART" id="SM00432">
    <property type="entry name" value="MADS"/>
    <property type="match status" value="1"/>
</dbReference>
<evidence type="ECO:0000256" key="3">
    <source>
        <dbReference type="ARBA" id="ARBA00023125"/>
    </source>
</evidence>
<proteinExistence type="predicted"/>
<dbReference type="FunFam" id="3.40.1810.10:FF:000006">
    <property type="entry name" value="Agamous-like MADS-box protein AGL62"/>
    <property type="match status" value="1"/>
</dbReference>
<comment type="caution">
    <text evidence="7">The sequence shown here is derived from an EMBL/GenBank/DDBJ whole genome shotgun (WGS) entry which is preliminary data.</text>
</comment>
<sequence length="229" mass="25502">MARKPSMGRQKIKIAKIEVKNHLQVTFSKRRSGLYKKAHELGTLCGVDLAILVFSPAGKVFSFGNPNVDYIIDKFMTRTRNPQPNYNSSAALHLVEAQRNANCIRVLNLQLTRILDELEVEKKRGEAFDLIRKANQNNYWWESPINELGLHELEQLKDSMEDLKKIVTNQASKVMADQVTNSSSSVFALNNGAAAAGGLFDHYENKPAGVTVASVNPNVFNFGYSNGGF</sequence>
<dbReference type="Gene3D" id="3.40.1810.10">
    <property type="entry name" value="Transcription factor, MADS-box"/>
    <property type="match status" value="1"/>
</dbReference>
<evidence type="ECO:0000259" key="6">
    <source>
        <dbReference type="PROSITE" id="PS50066"/>
    </source>
</evidence>
<keyword evidence="4" id="KW-0804">Transcription</keyword>
<keyword evidence="2" id="KW-0805">Transcription regulation</keyword>
<keyword evidence="5" id="KW-0539">Nucleus</keyword>
<dbReference type="AlphaFoldDB" id="A0ABD2Z934"/>
<dbReference type="GO" id="GO:0003677">
    <property type="term" value="F:DNA binding"/>
    <property type="evidence" value="ECO:0007669"/>
    <property type="project" value="UniProtKB-KW"/>
</dbReference>
<dbReference type="Proteomes" id="UP001630127">
    <property type="component" value="Unassembled WGS sequence"/>
</dbReference>
<evidence type="ECO:0000313" key="8">
    <source>
        <dbReference type="Proteomes" id="UP001630127"/>
    </source>
</evidence>
<dbReference type="InterPro" id="IPR036879">
    <property type="entry name" value="TF_MADSbox_sf"/>
</dbReference>
<dbReference type="PANTHER" id="PTHR11945:SF629">
    <property type="entry name" value="OS02G0164450 PROTEIN"/>
    <property type="match status" value="1"/>
</dbReference>
<evidence type="ECO:0000256" key="4">
    <source>
        <dbReference type="ARBA" id="ARBA00023163"/>
    </source>
</evidence>
<dbReference type="EMBL" id="JBJUIK010000010">
    <property type="protein sequence ID" value="KAL3515394.1"/>
    <property type="molecule type" value="Genomic_DNA"/>
</dbReference>
<dbReference type="PROSITE" id="PS50066">
    <property type="entry name" value="MADS_BOX_2"/>
    <property type="match status" value="1"/>
</dbReference>
<comment type="subcellular location">
    <subcellularLocation>
        <location evidence="1">Nucleus</location>
    </subcellularLocation>
</comment>
<name>A0ABD2Z934_9GENT</name>
<keyword evidence="8" id="KW-1185">Reference proteome</keyword>
<evidence type="ECO:0000256" key="2">
    <source>
        <dbReference type="ARBA" id="ARBA00023015"/>
    </source>
</evidence>
<dbReference type="GO" id="GO:0005634">
    <property type="term" value="C:nucleus"/>
    <property type="evidence" value="ECO:0007669"/>
    <property type="project" value="UniProtKB-SubCell"/>
</dbReference>
<dbReference type="PRINTS" id="PR00404">
    <property type="entry name" value="MADSDOMAIN"/>
</dbReference>
<accession>A0ABD2Z934</accession>
<dbReference type="SUPFAM" id="SSF55455">
    <property type="entry name" value="SRF-like"/>
    <property type="match status" value="1"/>
</dbReference>
<dbReference type="InterPro" id="IPR002100">
    <property type="entry name" value="TF_MADSbox"/>
</dbReference>
<evidence type="ECO:0000256" key="5">
    <source>
        <dbReference type="ARBA" id="ARBA00023242"/>
    </source>
</evidence>
<reference evidence="7 8" key="1">
    <citation type="submission" date="2024-11" db="EMBL/GenBank/DDBJ databases">
        <title>A near-complete genome assembly of Cinchona calisaya.</title>
        <authorList>
            <person name="Lian D.C."/>
            <person name="Zhao X.W."/>
            <person name="Wei L."/>
        </authorList>
    </citation>
    <scope>NUCLEOTIDE SEQUENCE [LARGE SCALE GENOMIC DNA]</scope>
    <source>
        <tissue evidence="7">Nenye</tissue>
    </source>
</reference>
<feature type="domain" description="MADS-box" evidence="6">
    <location>
        <begin position="7"/>
        <end position="67"/>
    </location>
</feature>
<dbReference type="Gene3D" id="6.10.140.920">
    <property type="match status" value="1"/>
</dbReference>
<evidence type="ECO:0000313" key="7">
    <source>
        <dbReference type="EMBL" id="KAL3515394.1"/>
    </source>
</evidence>